<proteinExistence type="predicted"/>
<accession>A0A9N9DSQ8</accession>
<feature type="region of interest" description="Disordered" evidence="1">
    <location>
        <begin position="1"/>
        <end position="21"/>
    </location>
</feature>
<dbReference type="Proteomes" id="UP000789508">
    <property type="component" value="Unassembled WGS sequence"/>
</dbReference>
<organism evidence="2 3">
    <name type="scientific">Ambispora leptoticha</name>
    <dbReference type="NCBI Taxonomy" id="144679"/>
    <lineage>
        <taxon>Eukaryota</taxon>
        <taxon>Fungi</taxon>
        <taxon>Fungi incertae sedis</taxon>
        <taxon>Mucoromycota</taxon>
        <taxon>Glomeromycotina</taxon>
        <taxon>Glomeromycetes</taxon>
        <taxon>Archaeosporales</taxon>
        <taxon>Ambisporaceae</taxon>
        <taxon>Ambispora</taxon>
    </lineage>
</organism>
<name>A0A9N9DSQ8_9GLOM</name>
<protein>
    <submittedName>
        <fullName evidence="2">2372_t:CDS:1</fullName>
    </submittedName>
</protein>
<comment type="caution">
    <text evidence="2">The sequence shown here is derived from an EMBL/GenBank/DDBJ whole genome shotgun (WGS) entry which is preliminary data.</text>
</comment>
<dbReference type="AlphaFoldDB" id="A0A9N9DSQ8"/>
<keyword evidence="3" id="KW-1185">Reference proteome</keyword>
<evidence type="ECO:0000313" key="3">
    <source>
        <dbReference type="Proteomes" id="UP000789508"/>
    </source>
</evidence>
<evidence type="ECO:0000256" key="1">
    <source>
        <dbReference type="SAM" id="MobiDB-lite"/>
    </source>
</evidence>
<gene>
    <name evidence="2" type="ORF">ALEPTO_LOCUS9967</name>
</gene>
<dbReference type="OrthoDB" id="2426062at2759"/>
<sequence length="174" mass="20153">MNHESPNLSGSDSKKSDNNNQARSSIIIRGIRYNHPRINTISRWGILPSILNTEIEDVISTEQDLANSKEDNIRNLIIDLTTKFPDPTIEQELNGYTKINNIQIPTKKVLNKMQIIKIVLDKYQKCEENDSNNTDEESSEISISERLIELKKFINFFEQQKSRDFNIEDLKICL</sequence>
<evidence type="ECO:0000313" key="2">
    <source>
        <dbReference type="EMBL" id="CAG8649564.1"/>
    </source>
</evidence>
<reference evidence="2" key="1">
    <citation type="submission" date="2021-06" db="EMBL/GenBank/DDBJ databases">
        <authorList>
            <person name="Kallberg Y."/>
            <person name="Tangrot J."/>
            <person name="Rosling A."/>
        </authorList>
    </citation>
    <scope>NUCLEOTIDE SEQUENCE</scope>
    <source>
        <strain evidence="2">FL130A</strain>
    </source>
</reference>
<feature type="compositionally biased region" description="Polar residues" evidence="1">
    <location>
        <begin position="1"/>
        <end position="10"/>
    </location>
</feature>
<dbReference type="EMBL" id="CAJVPS010009351">
    <property type="protein sequence ID" value="CAG8649564.1"/>
    <property type="molecule type" value="Genomic_DNA"/>
</dbReference>